<feature type="compositionally biased region" description="Acidic residues" evidence="1">
    <location>
        <begin position="172"/>
        <end position="189"/>
    </location>
</feature>
<dbReference type="AlphaFoldDB" id="A0AAN6X387"/>
<accession>A0AAN6X387</accession>
<dbReference type="EMBL" id="MU864352">
    <property type="protein sequence ID" value="KAK4193095.1"/>
    <property type="molecule type" value="Genomic_DNA"/>
</dbReference>
<feature type="region of interest" description="Disordered" evidence="1">
    <location>
        <begin position="142"/>
        <end position="206"/>
    </location>
</feature>
<evidence type="ECO:0000313" key="4">
    <source>
        <dbReference type="Proteomes" id="UP001302126"/>
    </source>
</evidence>
<keyword evidence="2" id="KW-0812">Transmembrane</keyword>
<evidence type="ECO:0000256" key="2">
    <source>
        <dbReference type="SAM" id="Phobius"/>
    </source>
</evidence>
<feature type="transmembrane region" description="Helical" evidence="2">
    <location>
        <begin position="31"/>
        <end position="51"/>
    </location>
</feature>
<name>A0AAN6X387_9PEZI</name>
<sequence>MEVPPIPLDSAMSGCPPLDVQAASTDTSNTIALILWGILGVTWSILSYTYSFTTSIISRLFSFTYAILYYPFYILILSPLSWIFALVMIPVRVILAIFYEIEPLIFPFICLILTAIFIGGVIAIVAHYLTDATQSILSYLPPSSSPTRSKQHPSSSTSRRSSSSGQNSTATADEEAEEEASSFDSDDDPWASKAGPGTSSTSKTAKLLLTTPSSIKRNQKIIPGLLNETIHEEEDSDDSGISSG</sequence>
<gene>
    <name evidence="3" type="ORF">QBC35DRAFT_458814</name>
</gene>
<feature type="compositionally biased region" description="Low complexity" evidence="1">
    <location>
        <begin position="154"/>
        <end position="171"/>
    </location>
</feature>
<feature type="transmembrane region" description="Helical" evidence="2">
    <location>
        <begin position="72"/>
        <end position="99"/>
    </location>
</feature>
<proteinExistence type="predicted"/>
<organism evidence="3 4">
    <name type="scientific">Podospora australis</name>
    <dbReference type="NCBI Taxonomy" id="1536484"/>
    <lineage>
        <taxon>Eukaryota</taxon>
        <taxon>Fungi</taxon>
        <taxon>Dikarya</taxon>
        <taxon>Ascomycota</taxon>
        <taxon>Pezizomycotina</taxon>
        <taxon>Sordariomycetes</taxon>
        <taxon>Sordariomycetidae</taxon>
        <taxon>Sordariales</taxon>
        <taxon>Podosporaceae</taxon>
        <taxon>Podospora</taxon>
    </lineage>
</organism>
<keyword evidence="4" id="KW-1185">Reference proteome</keyword>
<keyword evidence="2" id="KW-0472">Membrane</keyword>
<feature type="transmembrane region" description="Helical" evidence="2">
    <location>
        <begin position="105"/>
        <end position="129"/>
    </location>
</feature>
<evidence type="ECO:0000313" key="3">
    <source>
        <dbReference type="EMBL" id="KAK4193095.1"/>
    </source>
</evidence>
<evidence type="ECO:0000256" key="1">
    <source>
        <dbReference type="SAM" id="MobiDB-lite"/>
    </source>
</evidence>
<dbReference type="Proteomes" id="UP001302126">
    <property type="component" value="Unassembled WGS sequence"/>
</dbReference>
<reference evidence="3" key="2">
    <citation type="submission" date="2023-05" db="EMBL/GenBank/DDBJ databases">
        <authorList>
            <consortium name="Lawrence Berkeley National Laboratory"/>
            <person name="Steindorff A."/>
            <person name="Hensen N."/>
            <person name="Bonometti L."/>
            <person name="Westerberg I."/>
            <person name="Brannstrom I.O."/>
            <person name="Guillou S."/>
            <person name="Cros-Aarteil S."/>
            <person name="Calhoun S."/>
            <person name="Haridas S."/>
            <person name="Kuo A."/>
            <person name="Mondo S."/>
            <person name="Pangilinan J."/>
            <person name="Riley R."/>
            <person name="Labutti K."/>
            <person name="Andreopoulos B."/>
            <person name="Lipzen A."/>
            <person name="Chen C."/>
            <person name="Yanf M."/>
            <person name="Daum C."/>
            <person name="Ng V."/>
            <person name="Clum A."/>
            <person name="Ohm R."/>
            <person name="Martin F."/>
            <person name="Silar P."/>
            <person name="Natvig D."/>
            <person name="Lalanne C."/>
            <person name="Gautier V."/>
            <person name="Ament-Velasquez S.L."/>
            <person name="Kruys A."/>
            <person name="Hutchinson M.I."/>
            <person name="Powell A.J."/>
            <person name="Barry K."/>
            <person name="Miller A.N."/>
            <person name="Grigoriev I.V."/>
            <person name="Debuchy R."/>
            <person name="Gladieux P."/>
            <person name="Thoren M.H."/>
            <person name="Johannesson H."/>
        </authorList>
    </citation>
    <scope>NUCLEOTIDE SEQUENCE</scope>
    <source>
        <strain evidence="3">PSN309</strain>
    </source>
</reference>
<protein>
    <submittedName>
        <fullName evidence="3">Uncharacterized protein</fullName>
    </submittedName>
</protein>
<keyword evidence="2" id="KW-1133">Transmembrane helix</keyword>
<reference evidence="3" key="1">
    <citation type="journal article" date="2023" name="Mol. Phylogenet. Evol.">
        <title>Genome-scale phylogeny and comparative genomics of the fungal order Sordariales.</title>
        <authorList>
            <person name="Hensen N."/>
            <person name="Bonometti L."/>
            <person name="Westerberg I."/>
            <person name="Brannstrom I.O."/>
            <person name="Guillou S."/>
            <person name="Cros-Aarteil S."/>
            <person name="Calhoun S."/>
            <person name="Haridas S."/>
            <person name="Kuo A."/>
            <person name="Mondo S."/>
            <person name="Pangilinan J."/>
            <person name="Riley R."/>
            <person name="LaButti K."/>
            <person name="Andreopoulos B."/>
            <person name="Lipzen A."/>
            <person name="Chen C."/>
            <person name="Yan M."/>
            <person name="Daum C."/>
            <person name="Ng V."/>
            <person name="Clum A."/>
            <person name="Steindorff A."/>
            <person name="Ohm R.A."/>
            <person name="Martin F."/>
            <person name="Silar P."/>
            <person name="Natvig D.O."/>
            <person name="Lalanne C."/>
            <person name="Gautier V."/>
            <person name="Ament-Velasquez S.L."/>
            <person name="Kruys A."/>
            <person name="Hutchinson M.I."/>
            <person name="Powell A.J."/>
            <person name="Barry K."/>
            <person name="Miller A.N."/>
            <person name="Grigoriev I.V."/>
            <person name="Debuchy R."/>
            <person name="Gladieux P."/>
            <person name="Hiltunen Thoren M."/>
            <person name="Johannesson H."/>
        </authorList>
    </citation>
    <scope>NUCLEOTIDE SEQUENCE</scope>
    <source>
        <strain evidence="3">PSN309</strain>
    </source>
</reference>
<comment type="caution">
    <text evidence="3">The sequence shown here is derived from an EMBL/GenBank/DDBJ whole genome shotgun (WGS) entry which is preliminary data.</text>
</comment>